<name>A0A849BJ20_9ACTN</name>
<reference evidence="6 7" key="1">
    <citation type="submission" date="2020-05" db="EMBL/GenBank/DDBJ databases">
        <title>MicrobeNet Type strains.</title>
        <authorList>
            <person name="Nicholson A.C."/>
        </authorList>
    </citation>
    <scope>NUCLEOTIDE SEQUENCE [LARGE SCALE GENOMIC DNA]</scope>
    <source>
        <strain evidence="6 7">JCM 14547</strain>
    </source>
</reference>
<dbReference type="InterPro" id="IPR001647">
    <property type="entry name" value="HTH_TetR"/>
</dbReference>
<keyword evidence="3" id="KW-0804">Transcription</keyword>
<gene>
    <name evidence="6" type="ORF">HLB09_05780</name>
</gene>
<evidence type="ECO:0000256" key="4">
    <source>
        <dbReference type="PROSITE-ProRule" id="PRU00335"/>
    </source>
</evidence>
<dbReference type="PANTHER" id="PTHR30055:SF238">
    <property type="entry name" value="MYCOFACTOCIN BIOSYNTHESIS TRANSCRIPTIONAL REGULATOR MFTR-RELATED"/>
    <property type="match status" value="1"/>
</dbReference>
<feature type="domain" description="HTH tetR-type" evidence="5">
    <location>
        <begin position="19"/>
        <end position="79"/>
    </location>
</feature>
<evidence type="ECO:0000256" key="1">
    <source>
        <dbReference type="ARBA" id="ARBA00023015"/>
    </source>
</evidence>
<evidence type="ECO:0000256" key="3">
    <source>
        <dbReference type="ARBA" id="ARBA00023163"/>
    </source>
</evidence>
<dbReference type="Gene3D" id="1.10.357.10">
    <property type="entry name" value="Tetracycline Repressor, domain 2"/>
    <property type="match status" value="1"/>
</dbReference>
<dbReference type="PROSITE" id="PS50977">
    <property type="entry name" value="HTH_TETR_2"/>
    <property type="match status" value="1"/>
</dbReference>
<dbReference type="GO" id="GO:0003700">
    <property type="term" value="F:DNA-binding transcription factor activity"/>
    <property type="evidence" value="ECO:0007669"/>
    <property type="project" value="TreeGrafter"/>
</dbReference>
<protein>
    <submittedName>
        <fullName evidence="6">TetR/AcrR family transcriptional regulator</fullName>
    </submittedName>
</protein>
<evidence type="ECO:0000313" key="6">
    <source>
        <dbReference type="EMBL" id="NNH22611.1"/>
    </source>
</evidence>
<comment type="caution">
    <text evidence="6">The sequence shown here is derived from an EMBL/GenBank/DDBJ whole genome shotgun (WGS) entry which is preliminary data.</text>
</comment>
<dbReference type="InterPro" id="IPR050109">
    <property type="entry name" value="HTH-type_TetR-like_transc_reg"/>
</dbReference>
<evidence type="ECO:0000313" key="7">
    <source>
        <dbReference type="Proteomes" id="UP000555552"/>
    </source>
</evidence>
<dbReference type="Proteomes" id="UP000555552">
    <property type="component" value="Unassembled WGS sequence"/>
</dbReference>
<dbReference type="EMBL" id="JABEMA010000054">
    <property type="protein sequence ID" value="NNH22611.1"/>
    <property type="molecule type" value="Genomic_DNA"/>
</dbReference>
<feature type="DNA-binding region" description="H-T-H motif" evidence="4">
    <location>
        <begin position="42"/>
        <end position="61"/>
    </location>
</feature>
<keyword evidence="2 4" id="KW-0238">DNA-binding</keyword>
<proteinExistence type="predicted"/>
<dbReference type="Gene3D" id="1.10.10.60">
    <property type="entry name" value="Homeodomain-like"/>
    <property type="match status" value="1"/>
</dbReference>
<dbReference type="InterPro" id="IPR009057">
    <property type="entry name" value="Homeodomain-like_sf"/>
</dbReference>
<accession>A0A849BJ20</accession>
<sequence>MTAPTEFDGERATRRVPRSPSAARVAAVAVDHFAEHGYDGSSLATIAEGAGMRKASLYAHYAGKDDLFLAVLAEALEHETDFVRKTFAGDQGRPPGGRYTRALIDRYGASVHLRFLLRNAYAPPVAVRDQMTTAYRAHLHELEVAFAHAADQGPGCPPGVTAVTEAYLGIVDSLHVELVHGDALMVERRHRAMWDMFTRWATPDNDT</sequence>
<keyword evidence="1" id="KW-0805">Transcription regulation</keyword>
<dbReference type="RefSeq" id="WP_171202453.1">
    <property type="nucleotide sequence ID" value="NZ_BAAANP010000013.1"/>
</dbReference>
<dbReference type="Pfam" id="PF00440">
    <property type="entry name" value="TetR_N"/>
    <property type="match status" value="1"/>
</dbReference>
<keyword evidence="7" id="KW-1185">Reference proteome</keyword>
<organism evidence="6 7">
    <name type="scientific">Pseudokineococcus marinus</name>
    <dbReference type="NCBI Taxonomy" id="351215"/>
    <lineage>
        <taxon>Bacteria</taxon>
        <taxon>Bacillati</taxon>
        <taxon>Actinomycetota</taxon>
        <taxon>Actinomycetes</taxon>
        <taxon>Kineosporiales</taxon>
        <taxon>Kineosporiaceae</taxon>
        <taxon>Pseudokineococcus</taxon>
    </lineage>
</organism>
<dbReference type="PANTHER" id="PTHR30055">
    <property type="entry name" value="HTH-TYPE TRANSCRIPTIONAL REGULATOR RUTR"/>
    <property type="match status" value="1"/>
</dbReference>
<dbReference type="PRINTS" id="PR00455">
    <property type="entry name" value="HTHTETR"/>
</dbReference>
<dbReference type="SUPFAM" id="SSF46689">
    <property type="entry name" value="Homeodomain-like"/>
    <property type="match status" value="1"/>
</dbReference>
<dbReference type="GO" id="GO:0000976">
    <property type="term" value="F:transcription cis-regulatory region binding"/>
    <property type="evidence" value="ECO:0007669"/>
    <property type="project" value="TreeGrafter"/>
</dbReference>
<evidence type="ECO:0000259" key="5">
    <source>
        <dbReference type="PROSITE" id="PS50977"/>
    </source>
</evidence>
<dbReference type="AlphaFoldDB" id="A0A849BJ20"/>
<evidence type="ECO:0000256" key="2">
    <source>
        <dbReference type="ARBA" id="ARBA00023125"/>
    </source>
</evidence>